<reference evidence="3 5" key="2">
    <citation type="submission" date="2018-12" db="EMBL/GenBank/DDBJ databases">
        <title>Legionella sp,whole genome shotgun sequence.</title>
        <authorList>
            <person name="Wu H."/>
        </authorList>
    </citation>
    <scope>NUCLEOTIDE SEQUENCE [LARGE SCALE GENOMIC DNA]</scope>
    <source>
        <strain evidence="5">km489</strain>
        <strain evidence="3">Km489</strain>
    </source>
</reference>
<reference evidence="2 4" key="1">
    <citation type="submission" date="2018-05" db="EMBL/GenBank/DDBJ databases">
        <title>Legionella qingyii sp.nov., whole genome shotgun sequence.</title>
        <authorList>
            <person name="Wu H."/>
            <person name="Zhu Q."/>
            <person name="Hu C."/>
        </authorList>
    </citation>
    <scope>NUCLEOTIDE SEQUENCE [LARGE SCALE GENOMIC DNA]</scope>
    <source>
        <strain evidence="2 4">HEB18</strain>
    </source>
</reference>
<dbReference type="SUPFAM" id="SSF141868">
    <property type="entry name" value="EAL domain-like"/>
    <property type="match status" value="1"/>
</dbReference>
<gene>
    <name evidence="2" type="ORF">DGG96_00930</name>
    <name evidence="3" type="ORF">ELY20_01460</name>
</gene>
<dbReference type="EMBL" id="RZGX01000002">
    <property type="protein sequence ID" value="RUR25843.1"/>
    <property type="molecule type" value="Genomic_DNA"/>
</dbReference>
<dbReference type="Proteomes" id="UP000287374">
    <property type="component" value="Unassembled WGS sequence"/>
</dbReference>
<evidence type="ECO:0000313" key="2">
    <source>
        <dbReference type="EMBL" id="PWY57690.1"/>
    </source>
</evidence>
<dbReference type="InterPro" id="IPR001633">
    <property type="entry name" value="EAL_dom"/>
</dbReference>
<organism evidence="2 4">
    <name type="scientific">Legionella qingyii</name>
    <dbReference type="NCBI Taxonomy" id="2184757"/>
    <lineage>
        <taxon>Bacteria</taxon>
        <taxon>Pseudomonadati</taxon>
        <taxon>Pseudomonadota</taxon>
        <taxon>Gammaproteobacteria</taxon>
        <taxon>Legionellales</taxon>
        <taxon>Legionellaceae</taxon>
        <taxon>Legionella</taxon>
    </lineage>
</organism>
<evidence type="ECO:0000313" key="4">
    <source>
        <dbReference type="Proteomes" id="UP000247152"/>
    </source>
</evidence>
<dbReference type="Pfam" id="PF00563">
    <property type="entry name" value="EAL"/>
    <property type="match status" value="1"/>
</dbReference>
<dbReference type="OrthoDB" id="8553030at2"/>
<keyword evidence="5" id="KW-1185">Reference proteome</keyword>
<dbReference type="InterPro" id="IPR050706">
    <property type="entry name" value="Cyclic-di-GMP_PDE-like"/>
</dbReference>
<dbReference type="PANTHER" id="PTHR33121">
    <property type="entry name" value="CYCLIC DI-GMP PHOSPHODIESTERASE PDEF"/>
    <property type="match status" value="1"/>
</dbReference>
<dbReference type="InterPro" id="IPR035919">
    <property type="entry name" value="EAL_sf"/>
</dbReference>
<name>A0A317UBG0_9GAMM</name>
<accession>A0A317UBG0</accession>
<dbReference type="Proteomes" id="UP000247152">
    <property type="component" value="Unassembled WGS sequence"/>
</dbReference>
<evidence type="ECO:0000313" key="5">
    <source>
        <dbReference type="Proteomes" id="UP000287374"/>
    </source>
</evidence>
<dbReference type="Gene3D" id="3.20.20.450">
    <property type="entry name" value="EAL domain"/>
    <property type="match status" value="1"/>
</dbReference>
<feature type="domain" description="EAL" evidence="1">
    <location>
        <begin position="127"/>
        <end position="380"/>
    </location>
</feature>
<dbReference type="RefSeq" id="WP_110141140.1">
    <property type="nucleotide sequence ID" value="NZ_QHJG01000001.1"/>
</dbReference>
<dbReference type="CDD" id="cd01948">
    <property type="entry name" value="EAL"/>
    <property type="match status" value="1"/>
</dbReference>
<comment type="caution">
    <text evidence="2">The sequence shown here is derived from an EMBL/GenBank/DDBJ whole genome shotgun (WGS) entry which is preliminary data.</text>
</comment>
<dbReference type="AlphaFoldDB" id="A0A317UBG0"/>
<evidence type="ECO:0000259" key="1">
    <source>
        <dbReference type="PROSITE" id="PS50883"/>
    </source>
</evidence>
<protein>
    <submittedName>
        <fullName evidence="3">EAL domain-containing protein</fullName>
    </submittedName>
</protein>
<dbReference type="GO" id="GO:0071111">
    <property type="term" value="F:cyclic-guanylate-specific phosphodiesterase activity"/>
    <property type="evidence" value="ECO:0007669"/>
    <property type="project" value="InterPro"/>
</dbReference>
<evidence type="ECO:0000313" key="3">
    <source>
        <dbReference type="EMBL" id="RUR25843.1"/>
    </source>
</evidence>
<sequence>MKNTALICTKNNRLASLVAPICQSCDYKDLWVKNAREISNTIETEPIKLIILDTALQEPCIIDVLYILSNVKCGIPIIVLGDCEDKVLLSIKRIGELKELYIYTLQLNSFSEEAFREILHLIDKKSQIINEETIALALEKKQFFMNYQPKIELSTYKLVGVEALIRWQRPNHGLVQPDLFIPIAEKTGLIIPMTYWVIQEVFRQYAAWKRKGIQLKFAINLSANILTNIILPDELGKLMKEYKVCPEDICFEITEAAAMHWPDIVLEVLTRIRLKGFSLSIDDFGTGYSSLVELQRLPFTELKIDRSFIGDVAYNKSNMHIVGSIIGLGKNMNLTLIAEGVETKEAADKLLAMGCESIQGYLVSKPLSESEFLSWYRNKIDKNGVFTG</sequence>
<dbReference type="SUPFAM" id="SSF52172">
    <property type="entry name" value="CheY-like"/>
    <property type="match status" value="1"/>
</dbReference>
<dbReference type="SMART" id="SM00052">
    <property type="entry name" value="EAL"/>
    <property type="match status" value="1"/>
</dbReference>
<dbReference type="PANTHER" id="PTHR33121:SF71">
    <property type="entry name" value="OXYGEN SENSOR PROTEIN DOSP"/>
    <property type="match status" value="1"/>
</dbReference>
<dbReference type="InterPro" id="IPR011006">
    <property type="entry name" value="CheY-like_superfamily"/>
</dbReference>
<proteinExistence type="predicted"/>
<dbReference type="EMBL" id="QHJG01000001">
    <property type="protein sequence ID" value="PWY57690.1"/>
    <property type="molecule type" value="Genomic_DNA"/>
</dbReference>
<dbReference type="PROSITE" id="PS50883">
    <property type="entry name" value="EAL"/>
    <property type="match status" value="1"/>
</dbReference>